<reference evidence="4" key="3">
    <citation type="submission" date="2022-06" db="UniProtKB">
        <authorList>
            <consortium name="EnsemblMetazoa"/>
        </authorList>
    </citation>
    <scope>IDENTIFICATION</scope>
</reference>
<evidence type="ECO:0000256" key="2">
    <source>
        <dbReference type="SAM" id="Phobius"/>
    </source>
</evidence>
<proteinExistence type="predicted"/>
<evidence type="ECO:0000256" key="1">
    <source>
        <dbReference type="SAM" id="MobiDB-lite"/>
    </source>
</evidence>
<name>A0A834RKF1_SARSC</name>
<gene>
    <name evidence="3" type="ORF">SSS_6681</name>
</gene>
<feature type="transmembrane region" description="Helical" evidence="2">
    <location>
        <begin position="115"/>
        <end position="138"/>
    </location>
</feature>
<keyword evidence="2" id="KW-0812">Transmembrane</keyword>
<reference evidence="5" key="1">
    <citation type="journal article" date="2020" name="PLoS Negl. Trop. Dis.">
        <title>High-quality nuclear genome for Sarcoptes scabiei-A critical resource for a neglected parasite.</title>
        <authorList>
            <person name="Korhonen P.K."/>
            <person name="Gasser R.B."/>
            <person name="Ma G."/>
            <person name="Wang T."/>
            <person name="Stroehlein A.J."/>
            <person name="Young N.D."/>
            <person name="Ang C.S."/>
            <person name="Fernando D.D."/>
            <person name="Lu H.C."/>
            <person name="Taylor S."/>
            <person name="Reynolds S.L."/>
            <person name="Mofiz E."/>
            <person name="Najaraj S.H."/>
            <person name="Gowda H."/>
            <person name="Madugundu A."/>
            <person name="Renuse S."/>
            <person name="Holt D."/>
            <person name="Pandey A."/>
            <person name="Papenfuss A.T."/>
            <person name="Fischer K."/>
        </authorList>
    </citation>
    <scope>NUCLEOTIDE SEQUENCE [LARGE SCALE GENOMIC DNA]</scope>
</reference>
<dbReference type="EMBL" id="WVUK01000041">
    <property type="protein sequence ID" value="KAF7496073.1"/>
    <property type="molecule type" value="Genomic_DNA"/>
</dbReference>
<reference evidence="3" key="2">
    <citation type="submission" date="2020-01" db="EMBL/GenBank/DDBJ databases">
        <authorList>
            <person name="Korhonen P.K.K."/>
            <person name="Guangxu M.G."/>
            <person name="Wang T.W."/>
            <person name="Stroehlein A.J.S."/>
            <person name="Young N.D."/>
            <person name="Ang C.-S.A."/>
            <person name="Fernando D.W.F."/>
            <person name="Lu H.L."/>
            <person name="Taylor S.T."/>
            <person name="Ehtesham M.E.M."/>
            <person name="Najaraj S.H.N."/>
            <person name="Harsha G.H.G."/>
            <person name="Madugundu A.M."/>
            <person name="Renuse S.R."/>
            <person name="Holt D.H."/>
            <person name="Pandey A.P."/>
            <person name="Papenfuss A.P."/>
            <person name="Gasser R.B.G."/>
            <person name="Fischer K.F."/>
        </authorList>
    </citation>
    <scope>NUCLEOTIDE SEQUENCE</scope>
    <source>
        <strain evidence="3">SSS_KF_BRIS2020</strain>
    </source>
</reference>
<sequence>MKSSKSFDDIYREVFEHIYHRDFDETMKHLSSLQRQPYINKIATIRNELINTLRMVSVSKAIWNYFGFETLSNEKLIKIQASIERQYRDYHLELNQTKIPSYLKNFVGEKYEIELLYDAFVILLSARMFSFLAILIWLVNVIELDKKADLISLEWDHILSLSISMKFIELFYLIDERNFKNIPFDAKTLMPIIFPKFVSFLRKIRRLSVLKNIEKPSEINLKDKSQLFNVLFERLINHKSFADIKHIQMNVFRIYDEMFDLGFLSGPSLTRKASIERKQSVSFVRSNVSENESLRRIQSANETSQDEGNQNDQLQQEDCDRERKAGEEKEGEKGRKSKRRETNLRRSLRLKLKPPAFIHYKRLFEEGSINEQREYIKQMKKKRKKKKKFNRDNH</sequence>
<keyword evidence="5" id="KW-1185">Reference proteome</keyword>
<dbReference type="Proteomes" id="UP000070412">
    <property type="component" value="Unassembled WGS sequence"/>
</dbReference>
<feature type="compositionally biased region" description="Basic and acidic residues" evidence="1">
    <location>
        <begin position="318"/>
        <end position="344"/>
    </location>
</feature>
<accession>A0A834RKF1</accession>
<feature type="compositionally biased region" description="Polar residues" evidence="1">
    <location>
        <begin position="299"/>
        <end position="316"/>
    </location>
</feature>
<evidence type="ECO:0000313" key="3">
    <source>
        <dbReference type="EMBL" id="KAF7496073.1"/>
    </source>
</evidence>
<organism evidence="3">
    <name type="scientific">Sarcoptes scabiei</name>
    <name type="common">Itch mite</name>
    <name type="synonym">Acarus scabiei</name>
    <dbReference type="NCBI Taxonomy" id="52283"/>
    <lineage>
        <taxon>Eukaryota</taxon>
        <taxon>Metazoa</taxon>
        <taxon>Ecdysozoa</taxon>
        <taxon>Arthropoda</taxon>
        <taxon>Chelicerata</taxon>
        <taxon>Arachnida</taxon>
        <taxon>Acari</taxon>
        <taxon>Acariformes</taxon>
        <taxon>Sarcoptiformes</taxon>
        <taxon>Astigmata</taxon>
        <taxon>Psoroptidia</taxon>
        <taxon>Sarcoptoidea</taxon>
        <taxon>Sarcoptidae</taxon>
        <taxon>Sarcoptinae</taxon>
        <taxon>Sarcoptes</taxon>
    </lineage>
</organism>
<protein>
    <submittedName>
        <fullName evidence="3 4">Uncharacterized protein</fullName>
    </submittedName>
</protein>
<feature type="region of interest" description="Disordered" evidence="1">
    <location>
        <begin position="299"/>
        <end position="351"/>
    </location>
</feature>
<dbReference type="EnsemblMetazoa" id="SSS_6681s_mrna">
    <property type="protein sequence ID" value="KAF7496073.1"/>
    <property type="gene ID" value="SSS_6681"/>
</dbReference>
<evidence type="ECO:0000313" key="4">
    <source>
        <dbReference type="EnsemblMetazoa" id="KAF7496073.1"/>
    </source>
</evidence>
<keyword evidence="2" id="KW-0472">Membrane</keyword>
<dbReference type="AlphaFoldDB" id="A0A834RKF1"/>
<evidence type="ECO:0000313" key="5">
    <source>
        <dbReference type="Proteomes" id="UP000070412"/>
    </source>
</evidence>
<keyword evidence="2" id="KW-1133">Transmembrane helix</keyword>